<dbReference type="Pfam" id="PF19649">
    <property type="entry name" value="DUF6152"/>
    <property type="match status" value="1"/>
</dbReference>
<protein>
    <submittedName>
        <fullName evidence="1">Uncharacterized protein</fullName>
    </submittedName>
</protein>
<evidence type="ECO:0000313" key="1">
    <source>
        <dbReference type="EMBL" id="SUZ78862.1"/>
    </source>
</evidence>
<dbReference type="InterPro" id="IPR046150">
    <property type="entry name" value="DUF6152"/>
</dbReference>
<sequence length="344" mass="39266">MKKNLKRCMCGSILLVCLLTNSSIYSHHSHANLNRDDVRTYNGIVTRYSWTMPHVFLKVKGPDQQGNVVEYSIEMQHPPAMAKVGWSKKTFKPGDSITWEGSHDYDNNRHYTGLSWAEKSDGTRVTLTEKEEGNVIPSKDYVGLWKRSDYDPATGKEKFNPHYKPPKNWPLSDEGQTLVDNFHEDQNPMVRCGNPGPPKAMIVPYPVMITKPDENTFIFERELMKEVRVIHLNKDTSMGDPSKLGHSIAWFDDGDLVVESTNFIADQWGTHTGIDSSEDKHLIERFSLSDDGLYLYAEITITDPKYLAKTHTFLHRWKKLADREVIQAPCTMESAQLYLQGGKS</sequence>
<name>A0A381QHP3_9ZZZZ</name>
<dbReference type="EMBL" id="UINC01001370">
    <property type="protein sequence ID" value="SUZ78862.1"/>
    <property type="molecule type" value="Genomic_DNA"/>
</dbReference>
<dbReference type="AlphaFoldDB" id="A0A381QHP3"/>
<gene>
    <name evidence="1" type="ORF">METZ01_LOCUS31716</name>
</gene>
<organism evidence="1">
    <name type="scientific">marine metagenome</name>
    <dbReference type="NCBI Taxonomy" id="408172"/>
    <lineage>
        <taxon>unclassified sequences</taxon>
        <taxon>metagenomes</taxon>
        <taxon>ecological metagenomes</taxon>
    </lineage>
</organism>
<reference evidence="1" key="1">
    <citation type="submission" date="2018-05" db="EMBL/GenBank/DDBJ databases">
        <authorList>
            <person name="Lanie J.A."/>
            <person name="Ng W.-L."/>
            <person name="Kazmierczak K.M."/>
            <person name="Andrzejewski T.M."/>
            <person name="Davidsen T.M."/>
            <person name="Wayne K.J."/>
            <person name="Tettelin H."/>
            <person name="Glass J.I."/>
            <person name="Rusch D."/>
            <person name="Podicherti R."/>
            <person name="Tsui H.-C.T."/>
            <person name="Winkler M.E."/>
        </authorList>
    </citation>
    <scope>NUCLEOTIDE SEQUENCE</scope>
</reference>
<accession>A0A381QHP3</accession>
<proteinExistence type="predicted"/>